<reference evidence="2" key="1">
    <citation type="submission" date="2016-10" db="EMBL/GenBank/DDBJ databases">
        <authorList>
            <person name="Varghese N."/>
            <person name="Submissions S."/>
        </authorList>
    </citation>
    <scope>NUCLEOTIDE SEQUENCE [LARGE SCALE GENOMIC DNA]</scope>
    <source>
        <strain evidence="2">AAP</strain>
    </source>
</reference>
<evidence type="ECO:0000313" key="2">
    <source>
        <dbReference type="Proteomes" id="UP000199107"/>
    </source>
</evidence>
<dbReference type="AlphaFoldDB" id="A0A1G9UT41"/>
<dbReference type="Proteomes" id="UP000199107">
    <property type="component" value="Unassembled WGS sequence"/>
</dbReference>
<dbReference type="InterPro" id="IPR021363">
    <property type="entry name" value="DUF2835"/>
</dbReference>
<evidence type="ECO:0000313" key="1">
    <source>
        <dbReference type="EMBL" id="SDM63091.1"/>
    </source>
</evidence>
<sequence length="87" mass="9718">MIATDSQPRRTDMPSIDVVIRLTRDECLAHYEGRAQSVHTRSIDGRKVVFPTAALTRIVGRDGIDGVFRLHFTAAGKFASIEPLPRR</sequence>
<dbReference type="EMBL" id="FNGH01000016">
    <property type="protein sequence ID" value="SDM63091.1"/>
    <property type="molecule type" value="Genomic_DNA"/>
</dbReference>
<proteinExistence type="predicted"/>
<keyword evidence="2" id="KW-1185">Reference proteome</keyword>
<dbReference type="Pfam" id="PF11197">
    <property type="entry name" value="DUF2835"/>
    <property type="match status" value="1"/>
</dbReference>
<organism evidence="1 2">
    <name type="scientific">Franzmannia pantelleriensis</name>
    <dbReference type="NCBI Taxonomy" id="48727"/>
    <lineage>
        <taxon>Bacteria</taxon>
        <taxon>Pseudomonadati</taxon>
        <taxon>Pseudomonadota</taxon>
        <taxon>Gammaproteobacteria</taxon>
        <taxon>Oceanospirillales</taxon>
        <taxon>Halomonadaceae</taxon>
        <taxon>Franzmannia</taxon>
    </lineage>
</organism>
<dbReference type="RefSeq" id="WP_340148271.1">
    <property type="nucleotide sequence ID" value="NZ_FNGH01000016.1"/>
</dbReference>
<dbReference type="STRING" id="48727.SAMN05192555_11624"/>
<protein>
    <recommendedName>
        <fullName evidence="3">DUF2835 domain-containing protein</fullName>
    </recommendedName>
</protein>
<name>A0A1G9UT41_9GAMM</name>
<evidence type="ECO:0008006" key="3">
    <source>
        <dbReference type="Google" id="ProtNLM"/>
    </source>
</evidence>
<gene>
    <name evidence="1" type="ORF">SAMN05192555_11624</name>
</gene>
<accession>A0A1G9UT41</accession>